<keyword evidence="6" id="KW-0175">Coiled coil</keyword>
<dbReference type="GO" id="GO:0006261">
    <property type="term" value="P:DNA-templated DNA replication"/>
    <property type="evidence" value="ECO:0007669"/>
    <property type="project" value="TreeGrafter"/>
</dbReference>
<dbReference type="SUPFAM" id="SSF52540">
    <property type="entry name" value="P-loop containing nucleoside triphosphate hydrolases"/>
    <property type="match status" value="1"/>
</dbReference>
<dbReference type="Gene3D" id="1.10.8.60">
    <property type="match status" value="1"/>
</dbReference>
<dbReference type="InterPro" id="IPR050238">
    <property type="entry name" value="DNA_Rep/Repair_Clamp_Loader"/>
</dbReference>
<evidence type="ECO:0000256" key="7">
    <source>
        <dbReference type="SAM" id="MobiDB-lite"/>
    </source>
</evidence>
<evidence type="ECO:0000313" key="12">
    <source>
        <dbReference type="Proteomes" id="UP000275267"/>
    </source>
</evidence>
<keyword evidence="5" id="KW-0067">ATP-binding</keyword>
<feature type="region of interest" description="Disordered" evidence="7">
    <location>
        <begin position="767"/>
        <end position="799"/>
    </location>
</feature>
<feature type="region of interest" description="Disordered" evidence="7">
    <location>
        <begin position="1177"/>
        <end position="1202"/>
    </location>
</feature>
<organism evidence="11 12">
    <name type="scientific">Panicum miliaceum</name>
    <name type="common">Proso millet</name>
    <name type="synonym">Broomcorn millet</name>
    <dbReference type="NCBI Taxonomy" id="4540"/>
    <lineage>
        <taxon>Eukaryota</taxon>
        <taxon>Viridiplantae</taxon>
        <taxon>Streptophyta</taxon>
        <taxon>Embryophyta</taxon>
        <taxon>Tracheophyta</taxon>
        <taxon>Spermatophyta</taxon>
        <taxon>Magnoliopsida</taxon>
        <taxon>Liliopsida</taxon>
        <taxon>Poales</taxon>
        <taxon>Poaceae</taxon>
        <taxon>PACMAD clade</taxon>
        <taxon>Panicoideae</taxon>
        <taxon>Panicodae</taxon>
        <taxon>Paniceae</taxon>
        <taxon>Panicinae</taxon>
        <taxon>Panicum</taxon>
        <taxon>Panicum sect. Panicum</taxon>
    </lineage>
</organism>
<protein>
    <submittedName>
        <fullName evidence="11">Protein STICHEL-like isoform X2</fullName>
    </submittedName>
</protein>
<feature type="compositionally biased region" description="Polar residues" evidence="7">
    <location>
        <begin position="1132"/>
        <end position="1141"/>
    </location>
</feature>
<dbReference type="STRING" id="4540.A0A3L6T3G3"/>
<dbReference type="InterPro" id="IPR054506">
    <property type="entry name" value="DnaA_N-like_STI"/>
</dbReference>
<dbReference type="FunFam" id="3.40.50.300:FF:000014">
    <property type="entry name" value="DNA polymerase III subunit gamma/tau"/>
    <property type="match status" value="1"/>
</dbReference>
<dbReference type="GO" id="GO:0005524">
    <property type="term" value="F:ATP binding"/>
    <property type="evidence" value="ECO:0007669"/>
    <property type="project" value="UniProtKB-KW"/>
</dbReference>
<feature type="domain" description="DNA polymerase III gamma subunit" evidence="8">
    <location>
        <begin position="645"/>
        <end position="706"/>
    </location>
</feature>
<dbReference type="GO" id="GO:0005663">
    <property type="term" value="C:DNA replication factor C complex"/>
    <property type="evidence" value="ECO:0007669"/>
    <property type="project" value="TreeGrafter"/>
</dbReference>
<dbReference type="PANTHER" id="PTHR11669:SF66">
    <property type="entry name" value="OS12G0209300 PROTEIN"/>
    <property type="match status" value="1"/>
</dbReference>
<evidence type="ECO:0000313" key="11">
    <source>
        <dbReference type="EMBL" id="RLN31223.1"/>
    </source>
</evidence>
<keyword evidence="4" id="KW-0862">Zinc</keyword>
<evidence type="ECO:0000259" key="10">
    <source>
        <dbReference type="Pfam" id="PF23007"/>
    </source>
</evidence>
<dbReference type="Pfam" id="PF12169">
    <property type="entry name" value="DNA_pol3_gamma3"/>
    <property type="match status" value="1"/>
</dbReference>
<evidence type="ECO:0000256" key="2">
    <source>
        <dbReference type="ARBA" id="ARBA00022723"/>
    </source>
</evidence>
<feature type="compositionally biased region" description="Basic and acidic residues" evidence="7">
    <location>
        <begin position="1184"/>
        <end position="1196"/>
    </location>
</feature>
<feature type="region of interest" description="Disordered" evidence="7">
    <location>
        <begin position="1264"/>
        <end position="1287"/>
    </location>
</feature>
<comment type="similarity">
    <text evidence="1">Belongs to the DnaX/STICHEL family.</text>
</comment>
<dbReference type="CDD" id="cd18137">
    <property type="entry name" value="HLD_clamp_pol_III_gamma_tau"/>
    <property type="match status" value="1"/>
</dbReference>
<sequence>MGAMVGGCVGPSELHLRKELTALQKARFLQDPETCSTWRSPLSSRSLVAASRITHNGGISSSLAPKHIESPPAPPKNDKKRRKVYLYNWRQNSNKSSEGGIKLDEDGRQPSGELSLDSPCNSNGVNSKSDACLDAPDSIYNVQSSTSCTPVKRIARRRKGILSKKGAGRNPAVSKLLDLQVNSCEQSEDTENCKSQELFQGGYFSHPTSPLFATCGCVSSANPSKLLKTGRREGSSFSCTPVSTSSYYRHGRRNTNTFGSWDARTATSLDGDESNQSALLGSQRSNLPCYSSKRRKHRGSEGSNYSPSLSAILRRKGSSLICGTHTLHKKKRSFGSMKWAHSKKSARGTPLLGTSCDFGSSSFDSSSDELSTNIGELDMESSSRLDGKRWSSCKSQDRINLSAQGADLAAADQRSLTQKYRPKAFREIVGQNIAAQSLSNAIMMDRIAPAYLFQGPRGTGKTSTARIFSAALSCLATVDTKPCGICKECTEFFSGNGTNLIEVDASNRKSVSRIKYLLDNIPPSGSSSCYKVFVVDECHMVSSSVWSAFMKFLDEPLPHVVFIFITIDPDNLPRAVISCCQKYVFSRIKDIDTVCRLRKICIKENLDVELAALDLIALNSDGSLRDAETMLDQLSLLGKKITPSLVNDLVGVVSEEKLLDLLEIAMSSDSAETVKRSSELMDSGIDPIALMSQLAGLIMDIIAGSYKLADSNCCNGSVVGGRSLTDAELERLQQALKILSDAEKQIRVSSERPTWFTAALLQLGCGRSSDMNQPKSSTREHTKADADAMSEAARESSSSRIVSHSLPAFGISKKTLEHKAVSVHSSPQVLASHSSRSRLNDNLIYGECMSVDRVPLNSNQLNGNCSNKWTMVNENSDNLGQIWIRCIENCHSKTLQQLLLDHGKLVSIKQFEGHAIAFIAFEDCEIKSRAQRFLSSITNSIETVLECNVEVKMVLQAELIDGELTSEAGPKVRRVESDVLGCSPNSDRLKGIVNSSRRSFDHPDEGKKELEKYKNTPCADERMHSVSATLNSGIPKVRGFEVPIKVSKESINGEQRLESAWLQVSEKHTPDLANQAKHGHQALSEVVENQYQRKSSMSLVVPSSLADEDLAHEIQALKIVDSYGSRKHQSGRSENGFSISPSKLHRKDDMADCDKESVCSEPGRPGCRGLFPCWKAQKPKGRKKTPERGIDDDNRRNKQGPTALHVDPLRHLELCRGRRHAAASEVDMTRELAINPEGLCLVQGRAPQDGLHGFNVGGPHRLPPSRLAHSAPATPASTTRGAGVPSPLRSGVVRGTGASSGANGGGAPWAAAEHTGVHYQSTRTRRACVRWPPSSKLAARPQARDRAPSRGSARGGPVQSGDMYQYLPDSYSRTAKLGGHGTARGRRQSCFLGQPRGKETAPAVCDAIPVGSRRNLQGLHVYPLRVIRVRLKLLTANTKGSHPCPSCALKPCRYKL</sequence>
<dbReference type="OrthoDB" id="1911163at2759"/>
<evidence type="ECO:0000256" key="1">
    <source>
        <dbReference type="ARBA" id="ARBA00006360"/>
    </source>
</evidence>
<feature type="region of interest" description="Disordered" evidence="7">
    <location>
        <begin position="286"/>
        <end position="308"/>
    </location>
</feature>
<evidence type="ECO:0000259" key="9">
    <source>
        <dbReference type="Pfam" id="PF22608"/>
    </source>
</evidence>
<feature type="compositionally biased region" description="Basic and acidic residues" evidence="7">
    <location>
        <begin position="777"/>
        <end position="786"/>
    </location>
</feature>
<keyword evidence="3" id="KW-0547">Nucleotide-binding</keyword>
<dbReference type="InterPro" id="IPR045085">
    <property type="entry name" value="HLD_clamp_pol_III_gamma_tau"/>
</dbReference>
<dbReference type="Proteomes" id="UP000275267">
    <property type="component" value="Unassembled WGS sequence"/>
</dbReference>
<evidence type="ECO:0000256" key="3">
    <source>
        <dbReference type="ARBA" id="ARBA00022741"/>
    </source>
</evidence>
<feature type="domain" description="DNA polymerase III subunit gamma/tau helical lid" evidence="9">
    <location>
        <begin position="596"/>
        <end position="633"/>
    </location>
</feature>
<dbReference type="EMBL" id="PQIB02000003">
    <property type="protein sequence ID" value="RLN31223.1"/>
    <property type="molecule type" value="Genomic_DNA"/>
</dbReference>
<dbReference type="InterPro" id="IPR012763">
    <property type="entry name" value="DNA_pol_III_sug/sutau_N"/>
</dbReference>
<gene>
    <name evidence="11" type="ORF">C2845_PM05G07480</name>
</gene>
<proteinExistence type="inferred from homology"/>
<dbReference type="InterPro" id="IPR027417">
    <property type="entry name" value="P-loop_NTPase"/>
</dbReference>
<dbReference type="PANTHER" id="PTHR11669">
    <property type="entry name" value="REPLICATION FACTOR C / DNA POLYMERASE III GAMMA-TAU SUBUNIT"/>
    <property type="match status" value="1"/>
</dbReference>
<accession>A0A3L6T3G3</accession>
<dbReference type="GO" id="GO:0009360">
    <property type="term" value="C:DNA polymerase III complex"/>
    <property type="evidence" value="ECO:0007669"/>
    <property type="project" value="InterPro"/>
</dbReference>
<dbReference type="GO" id="GO:0003689">
    <property type="term" value="F:DNA clamp loader activity"/>
    <property type="evidence" value="ECO:0007669"/>
    <property type="project" value="TreeGrafter"/>
</dbReference>
<evidence type="ECO:0000256" key="6">
    <source>
        <dbReference type="ARBA" id="ARBA00023054"/>
    </source>
</evidence>
<evidence type="ECO:0000256" key="4">
    <source>
        <dbReference type="ARBA" id="ARBA00022833"/>
    </source>
</evidence>
<feature type="compositionally biased region" description="Low complexity" evidence="7">
    <location>
        <begin position="787"/>
        <end position="799"/>
    </location>
</feature>
<feature type="region of interest" description="Disordered" evidence="7">
    <location>
        <begin position="94"/>
        <end position="122"/>
    </location>
</feature>
<dbReference type="Pfam" id="PF22608">
    <property type="entry name" value="DNAX_ATPase_lid"/>
    <property type="match status" value="1"/>
</dbReference>
<comment type="caution">
    <text evidence="11">The sequence shown here is derived from an EMBL/GenBank/DDBJ whole genome shotgun (WGS) entry which is preliminary data.</text>
</comment>
<evidence type="ECO:0000256" key="5">
    <source>
        <dbReference type="ARBA" id="ARBA00022840"/>
    </source>
</evidence>
<dbReference type="GO" id="GO:0006281">
    <property type="term" value="P:DNA repair"/>
    <property type="evidence" value="ECO:0007669"/>
    <property type="project" value="TreeGrafter"/>
</dbReference>
<dbReference type="GO" id="GO:0046872">
    <property type="term" value="F:metal ion binding"/>
    <property type="evidence" value="ECO:0007669"/>
    <property type="project" value="UniProtKB-KW"/>
</dbReference>
<feature type="region of interest" description="Disordered" evidence="7">
    <location>
        <begin position="58"/>
        <end position="81"/>
    </location>
</feature>
<dbReference type="FunFam" id="1.10.8.60:FF:000013">
    <property type="entry name" value="DNA polymerase III subunit gamma/tau"/>
    <property type="match status" value="1"/>
</dbReference>
<dbReference type="GO" id="GO:0003677">
    <property type="term" value="F:DNA binding"/>
    <property type="evidence" value="ECO:0007669"/>
    <property type="project" value="InterPro"/>
</dbReference>
<dbReference type="NCBIfam" id="TIGR02397">
    <property type="entry name" value="dnaX_nterm"/>
    <property type="match status" value="1"/>
</dbReference>
<keyword evidence="12" id="KW-1185">Reference proteome</keyword>
<name>A0A3L6T3G3_PANMI</name>
<feature type="region of interest" description="Disordered" evidence="7">
    <location>
        <begin position="1324"/>
        <end position="1362"/>
    </location>
</feature>
<evidence type="ECO:0000259" key="8">
    <source>
        <dbReference type="Pfam" id="PF12169"/>
    </source>
</evidence>
<reference evidence="12" key="1">
    <citation type="journal article" date="2019" name="Nat. Commun.">
        <title>The genome of broomcorn millet.</title>
        <authorList>
            <person name="Zou C."/>
            <person name="Miki D."/>
            <person name="Li D."/>
            <person name="Tang Q."/>
            <person name="Xiao L."/>
            <person name="Rajput S."/>
            <person name="Deng P."/>
            <person name="Jia W."/>
            <person name="Huang R."/>
            <person name="Zhang M."/>
            <person name="Sun Y."/>
            <person name="Hu J."/>
            <person name="Fu X."/>
            <person name="Schnable P.S."/>
            <person name="Li F."/>
            <person name="Zhang H."/>
            <person name="Feng B."/>
            <person name="Zhu X."/>
            <person name="Liu R."/>
            <person name="Schnable J.C."/>
            <person name="Zhu J.-K."/>
            <person name="Zhang H."/>
        </authorList>
    </citation>
    <scope>NUCLEOTIDE SEQUENCE [LARGE SCALE GENOMIC DNA]</scope>
</reference>
<dbReference type="InterPro" id="IPR008921">
    <property type="entry name" value="DNA_pol3_clamp-load_cplx_C"/>
</dbReference>
<feature type="domain" description="STICHEL DnaA-N-like alpha-beta" evidence="10">
    <location>
        <begin position="873"/>
        <end position="954"/>
    </location>
</feature>
<dbReference type="GO" id="GO:0003887">
    <property type="term" value="F:DNA-directed DNA polymerase activity"/>
    <property type="evidence" value="ECO:0007669"/>
    <property type="project" value="InterPro"/>
</dbReference>
<feature type="region of interest" description="Disordered" evidence="7">
    <location>
        <begin position="1124"/>
        <end position="1145"/>
    </location>
</feature>
<dbReference type="SUPFAM" id="SSF48019">
    <property type="entry name" value="post-AAA+ oligomerization domain-like"/>
    <property type="match status" value="1"/>
</dbReference>
<dbReference type="InterPro" id="IPR022754">
    <property type="entry name" value="DNA_pol_III_gamma-3"/>
</dbReference>
<dbReference type="Pfam" id="PF23007">
    <property type="entry name" value="DnaA_N-like_STI"/>
    <property type="match status" value="1"/>
</dbReference>
<dbReference type="Gene3D" id="3.40.50.300">
    <property type="entry name" value="P-loop containing nucleotide triphosphate hydrolases"/>
    <property type="match status" value="1"/>
</dbReference>
<dbReference type="Pfam" id="PF13177">
    <property type="entry name" value="DNA_pol3_delta2"/>
    <property type="match status" value="1"/>
</dbReference>
<feature type="compositionally biased region" description="Low complexity" evidence="7">
    <location>
        <begin position="1270"/>
        <end position="1279"/>
    </location>
</feature>
<keyword evidence="2" id="KW-0479">Metal-binding</keyword>